<dbReference type="InterPro" id="IPR029021">
    <property type="entry name" value="Prot-tyrosine_phosphatase-like"/>
</dbReference>
<dbReference type="InterPro" id="IPR050713">
    <property type="entry name" value="RTP_Phos/Ushers"/>
</dbReference>
<keyword evidence="15" id="KW-1185">Reference proteome</keyword>
<protein>
    <recommendedName>
        <fullName evidence="2">protein-tyrosine-phosphatase</fullName>
        <ecNumber evidence="2">3.1.3.48</ecNumber>
    </recommendedName>
</protein>
<evidence type="ECO:0000259" key="12">
    <source>
        <dbReference type="PROSITE" id="PS50055"/>
    </source>
</evidence>
<proteinExistence type="predicted"/>
<dbReference type="InterPro" id="IPR000387">
    <property type="entry name" value="Tyr_Pase_dom"/>
</dbReference>
<keyword evidence="4" id="KW-0732">Signal</keyword>
<feature type="domain" description="Tyrosine-protein phosphatase" evidence="12">
    <location>
        <begin position="437"/>
        <end position="694"/>
    </location>
</feature>
<dbReference type="SMART" id="SM00060">
    <property type="entry name" value="FN3"/>
    <property type="match status" value="4"/>
</dbReference>
<gene>
    <name evidence="16" type="primary">LOC102215948</name>
</gene>
<dbReference type="Pfam" id="PF00102">
    <property type="entry name" value="Y_phosphatase"/>
    <property type="match status" value="1"/>
</dbReference>
<dbReference type="InterPro" id="IPR016130">
    <property type="entry name" value="Tyr_Pase_AS"/>
</dbReference>
<feature type="domain" description="Tyrosine specific protein phosphatases" evidence="13">
    <location>
        <begin position="612"/>
        <end position="685"/>
    </location>
</feature>
<evidence type="ECO:0000256" key="9">
    <source>
        <dbReference type="ARBA" id="ARBA00023180"/>
    </source>
</evidence>
<evidence type="ECO:0000256" key="1">
    <source>
        <dbReference type="ARBA" id="ARBA00004479"/>
    </source>
</evidence>
<comment type="catalytic activity">
    <reaction evidence="10">
        <text>O-phospho-L-tyrosyl-[protein] + H2O = L-tyrosyl-[protein] + phosphate</text>
        <dbReference type="Rhea" id="RHEA:10684"/>
        <dbReference type="Rhea" id="RHEA-COMP:10136"/>
        <dbReference type="Rhea" id="RHEA-COMP:20101"/>
        <dbReference type="ChEBI" id="CHEBI:15377"/>
        <dbReference type="ChEBI" id="CHEBI:43474"/>
        <dbReference type="ChEBI" id="CHEBI:46858"/>
        <dbReference type="ChEBI" id="CHEBI:61978"/>
        <dbReference type="EC" id="3.1.3.48"/>
    </reaction>
</comment>
<accession>A0A9Y3R9I6</accession>
<dbReference type="InterPro" id="IPR013783">
    <property type="entry name" value="Ig-like_fold"/>
</dbReference>
<dbReference type="Pfam" id="PF00041">
    <property type="entry name" value="fn3"/>
    <property type="match status" value="3"/>
</dbReference>
<dbReference type="PANTHER" id="PTHR46957:SF5">
    <property type="entry name" value="PROTEIN-TYROSINE-PHOSPHATASE"/>
    <property type="match status" value="1"/>
</dbReference>
<name>A0A9Y3R9I6_9CICH</name>
<dbReference type="FunFam" id="3.90.190.10:FF:000009">
    <property type="entry name" value="Receptor-type tyrosine-protein phosphatase beta"/>
    <property type="match status" value="1"/>
</dbReference>
<evidence type="ECO:0000256" key="11">
    <source>
        <dbReference type="SAM" id="Phobius"/>
    </source>
</evidence>
<dbReference type="PRINTS" id="PR00700">
    <property type="entry name" value="PRTYPHPHTASE"/>
</dbReference>
<evidence type="ECO:0000256" key="6">
    <source>
        <dbReference type="ARBA" id="ARBA00022912"/>
    </source>
</evidence>
<keyword evidence="7 11" id="KW-1133">Transmembrane helix</keyword>
<comment type="subcellular location">
    <subcellularLocation>
        <location evidence="1">Membrane</location>
        <topology evidence="1">Single-pass type I membrane protein</topology>
    </subcellularLocation>
</comment>
<dbReference type="InterPro" id="IPR036116">
    <property type="entry name" value="FN3_sf"/>
</dbReference>
<dbReference type="InterPro" id="IPR000242">
    <property type="entry name" value="PTP_cat"/>
</dbReference>
<dbReference type="RefSeq" id="XP_005737771.1">
    <property type="nucleotide sequence ID" value="XM_005737714.2"/>
</dbReference>
<dbReference type="PROSITE" id="PS00383">
    <property type="entry name" value="TYR_PHOSPHATASE_1"/>
    <property type="match status" value="1"/>
</dbReference>
<dbReference type="GeneID" id="102215948"/>
<evidence type="ECO:0000256" key="2">
    <source>
        <dbReference type="ARBA" id="ARBA00013064"/>
    </source>
</evidence>
<dbReference type="SMART" id="SM00194">
    <property type="entry name" value="PTPc"/>
    <property type="match status" value="1"/>
</dbReference>
<keyword evidence="5" id="KW-0378">Hydrolase</keyword>
<dbReference type="Gene3D" id="2.60.40.10">
    <property type="entry name" value="Immunoglobulins"/>
    <property type="match status" value="3"/>
</dbReference>
<keyword evidence="9" id="KW-0325">Glycoprotein</keyword>
<evidence type="ECO:0000256" key="8">
    <source>
        <dbReference type="ARBA" id="ARBA00023136"/>
    </source>
</evidence>
<dbReference type="AlphaFoldDB" id="A0A9Y3R9I6"/>
<dbReference type="SMART" id="SM00404">
    <property type="entry name" value="PTPc_motif"/>
    <property type="match status" value="1"/>
</dbReference>
<dbReference type="PROSITE" id="PS50853">
    <property type="entry name" value="FN3"/>
    <property type="match status" value="2"/>
</dbReference>
<dbReference type="PANTHER" id="PTHR46957">
    <property type="entry name" value="CYTOKINE RECEPTOR"/>
    <property type="match status" value="1"/>
</dbReference>
<reference evidence="16" key="1">
    <citation type="submission" date="2025-08" db="UniProtKB">
        <authorList>
            <consortium name="RefSeq"/>
        </authorList>
    </citation>
    <scope>IDENTIFICATION</scope>
</reference>
<organism evidence="15 16">
    <name type="scientific">Pundamilia nyererei</name>
    <dbReference type="NCBI Taxonomy" id="303518"/>
    <lineage>
        <taxon>Eukaryota</taxon>
        <taxon>Metazoa</taxon>
        <taxon>Chordata</taxon>
        <taxon>Craniata</taxon>
        <taxon>Vertebrata</taxon>
        <taxon>Euteleostomi</taxon>
        <taxon>Actinopterygii</taxon>
        <taxon>Neopterygii</taxon>
        <taxon>Teleostei</taxon>
        <taxon>Neoteleostei</taxon>
        <taxon>Acanthomorphata</taxon>
        <taxon>Ovalentaria</taxon>
        <taxon>Cichlomorphae</taxon>
        <taxon>Cichliformes</taxon>
        <taxon>Cichlidae</taxon>
        <taxon>African cichlids</taxon>
        <taxon>Pseudocrenilabrinae</taxon>
        <taxon>Haplochromini</taxon>
        <taxon>Pundamilia</taxon>
    </lineage>
</organism>
<evidence type="ECO:0000256" key="7">
    <source>
        <dbReference type="ARBA" id="ARBA00022989"/>
    </source>
</evidence>
<dbReference type="EC" id="3.1.3.48" evidence="2"/>
<evidence type="ECO:0000259" key="14">
    <source>
        <dbReference type="PROSITE" id="PS50853"/>
    </source>
</evidence>
<dbReference type="PROSITE" id="PS50056">
    <property type="entry name" value="TYR_PHOSPHATASE_2"/>
    <property type="match status" value="1"/>
</dbReference>
<dbReference type="InterPro" id="IPR003961">
    <property type="entry name" value="FN3_dom"/>
</dbReference>
<dbReference type="GO" id="GO:0016020">
    <property type="term" value="C:membrane"/>
    <property type="evidence" value="ECO:0007669"/>
    <property type="project" value="UniProtKB-SubCell"/>
</dbReference>
<dbReference type="InterPro" id="IPR003595">
    <property type="entry name" value="Tyr_Pase_cat"/>
</dbReference>
<feature type="domain" description="Fibronectin type-III" evidence="14">
    <location>
        <begin position="192"/>
        <end position="284"/>
    </location>
</feature>
<keyword evidence="3 11" id="KW-0812">Transmembrane</keyword>
<sequence length="731" mass="81774">MAANGIEGQTVCTSQYTKPETVKPTISGHSNSSITVTWMKPKGNVERYSLYLTPNTAIQSLNSLNTSYQFENLSAGRAYSVMLTTISGPFNASSELVTNATLPNPPGQIEILNKTTSSIETQWIEAPLMTGANFYYLLIYTSSQQSNNINTTNTRMNISSLSSGTSYNISVKTVGELEFQSETIYVYMVTTRPLAVQELTVTPGETHITVNWTNPPDYKNSYKYFLSWNQTNSQMQNCTVTQTMYNITNLEPGQCYSIYVTTETSDETRGAPVMITKCTNASPVKILGCQGPNDNTAQIILSCTTPHGQHTGFQMIVNGNNISATASCNYTISGLNHNTIYNVTVITLSHGNPSIPVYRECSTGIPITTIAVGVSVAVFLILFSVLIAFIIYWKRLAKKESPDIQIESLRAKVSVAVSVEDFEAYYKKQRADSNCGFAEEFEDLKVVGTAQSKLHALNVENKPKNRYNNVLPYDSSRVKLSILHGSPSDDYINANYMPGYNSRKEFIAAQGPLPTTVNDFWRMIWEKNVQTLVMLTRCNEQGRVKCEQYWSSGTKRCDNIIVKATSEITLEDWTLRDFDIKNVKTAETRAVRHFHFTAWPDHGVPETTELLISFRHLVREHMNQYSKHSPTVVHCSAGVGRTGTFIAIDRLIFQIERENTVDVFGIVHDLRMHRPLMVQTEDQYVFLNQCALDIIRSRTGTNVDLIYQNTAAIYENIGPKKGAPKNGYHNS</sequence>
<evidence type="ECO:0000256" key="3">
    <source>
        <dbReference type="ARBA" id="ARBA00022692"/>
    </source>
</evidence>
<evidence type="ECO:0000256" key="4">
    <source>
        <dbReference type="ARBA" id="ARBA00022729"/>
    </source>
</evidence>
<dbReference type="GO" id="GO:0004725">
    <property type="term" value="F:protein tyrosine phosphatase activity"/>
    <property type="evidence" value="ECO:0007669"/>
    <property type="project" value="UniProtKB-EC"/>
</dbReference>
<dbReference type="Gene3D" id="3.90.190.10">
    <property type="entry name" value="Protein tyrosine phosphatase superfamily"/>
    <property type="match status" value="1"/>
</dbReference>
<evidence type="ECO:0000313" key="15">
    <source>
        <dbReference type="Proteomes" id="UP000695023"/>
    </source>
</evidence>
<dbReference type="CDD" id="cd00063">
    <property type="entry name" value="FN3"/>
    <property type="match status" value="3"/>
</dbReference>
<evidence type="ECO:0000256" key="5">
    <source>
        <dbReference type="ARBA" id="ARBA00022801"/>
    </source>
</evidence>
<feature type="domain" description="Fibronectin type-III" evidence="14">
    <location>
        <begin position="18"/>
        <end position="105"/>
    </location>
</feature>
<dbReference type="Proteomes" id="UP000695023">
    <property type="component" value="Unplaced"/>
</dbReference>
<evidence type="ECO:0000256" key="10">
    <source>
        <dbReference type="ARBA" id="ARBA00051722"/>
    </source>
</evidence>
<evidence type="ECO:0000259" key="13">
    <source>
        <dbReference type="PROSITE" id="PS50056"/>
    </source>
</evidence>
<feature type="transmembrane region" description="Helical" evidence="11">
    <location>
        <begin position="370"/>
        <end position="393"/>
    </location>
</feature>
<dbReference type="SUPFAM" id="SSF49265">
    <property type="entry name" value="Fibronectin type III"/>
    <property type="match status" value="2"/>
</dbReference>
<keyword evidence="8 11" id="KW-0472">Membrane</keyword>
<keyword evidence="6" id="KW-0904">Protein phosphatase</keyword>
<dbReference type="SUPFAM" id="SSF52799">
    <property type="entry name" value="(Phosphotyrosine protein) phosphatases II"/>
    <property type="match status" value="1"/>
</dbReference>
<dbReference type="PROSITE" id="PS50055">
    <property type="entry name" value="TYR_PHOSPHATASE_PTP"/>
    <property type="match status" value="1"/>
</dbReference>
<evidence type="ECO:0000313" key="16">
    <source>
        <dbReference type="RefSeq" id="XP_005737771.1"/>
    </source>
</evidence>